<dbReference type="Proteomes" id="UP000297465">
    <property type="component" value="Unassembled WGS sequence"/>
</dbReference>
<proteinExistence type="predicted"/>
<evidence type="ECO:0008006" key="3">
    <source>
        <dbReference type="Google" id="ProtNLM"/>
    </source>
</evidence>
<accession>A0ABY2LUD0</accession>
<evidence type="ECO:0000313" key="2">
    <source>
        <dbReference type="Proteomes" id="UP000297465"/>
    </source>
</evidence>
<reference evidence="2" key="1">
    <citation type="journal article" date="2019" name="PLoS Negl. Trop. Dis.">
        <title>Revisiting the worldwide diversity of Leptospira species in the environment.</title>
        <authorList>
            <person name="Vincent A.T."/>
            <person name="Schiettekatte O."/>
            <person name="Bourhy P."/>
            <person name="Veyrier F.J."/>
            <person name="Picardeau M."/>
        </authorList>
    </citation>
    <scope>NUCLEOTIDE SEQUENCE [LARGE SCALE GENOMIC DNA]</scope>
    <source>
        <strain evidence="2">201800278</strain>
    </source>
</reference>
<sequence length="63" mass="7263">MLPGFLKLKNKEGKVLQFQRNDILKVTYRDLDEKEVNKIVDVANQKQESSANVSDELNDELIT</sequence>
<dbReference type="EMBL" id="RQFO01000004">
    <property type="protein sequence ID" value="TGL05318.1"/>
    <property type="molecule type" value="Genomic_DNA"/>
</dbReference>
<protein>
    <recommendedName>
        <fullName evidence="3">DUF3006 domain-containing protein</fullName>
    </recommendedName>
</protein>
<name>A0ABY2LUD0_9LEPT</name>
<gene>
    <name evidence="1" type="ORF">EHQ31_00965</name>
</gene>
<keyword evidence="2" id="KW-1185">Reference proteome</keyword>
<organism evidence="1 2">
    <name type="scientific">Leptospira montravelensis</name>
    <dbReference type="NCBI Taxonomy" id="2484961"/>
    <lineage>
        <taxon>Bacteria</taxon>
        <taxon>Pseudomonadati</taxon>
        <taxon>Spirochaetota</taxon>
        <taxon>Spirochaetia</taxon>
        <taxon>Leptospirales</taxon>
        <taxon>Leptospiraceae</taxon>
        <taxon>Leptospira</taxon>
    </lineage>
</organism>
<dbReference type="RefSeq" id="WP_135568703.1">
    <property type="nucleotide sequence ID" value="NZ_RQFN01000011.1"/>
</dbReference>
<evidence type="ECO:0000313" key="1">
    <source>
        <dbReference type="EMBL" id="TGL05318.1"/>
    </source>
</evidence>
<comment type="caution">
    <text evidence="1">The sequence shown here is derived from an EMBL/GenBank/DDBJ whole genome shotgun (WGS) entry which is preliminary data.</text>
</comment>